<evidence type="ECO:0000313" key="9">
    <source>
        <dbReference type="EMBL" id="CAD5120265.1"/>
    </source>
</evidence>
<dbReference type="FunFam" id="1.10.10.10:FF:000170">
    <property type="entry name" value="Vacuolar protein-sorting-associated protein 36"/>
    <property type="match status" value="1"/>
</dbReference>
<keyword evidence="4 7" id="KW-0963">Cytoplasm</keyword>
<keyword evidence="7" id="KW-0967">Endosome</keyword>
<dbReference type="EMBL" id="CAJFCJ010000012">
    <property type="protein sequence ID" value="CAD5120265.1"/>
    <property type="molecule type" value="Genomic_DNA"/>
</dbReference>
<dbReference type="InterPro" id="IPR036388">
    <property type="entry name" value="WH-like_DNA-bd_sf"/>
</dbReference>
<comment type="subcellular location">
    <subcellularLocation>
        <location evidence="7">Cytoplasm</location>
    </subcellularLocation>
    <subcellularLocation>
        <location evidence="7">Endosome</location>
    </subcellularLocation>
</comment>
<dbReference type="InterPro" id="IPR036390">
    <property type="entry name" value="WH_DNA-bd_sf"/>
</dbReference>
<dbReference type="FunFam" id="1.10.10.10:FF:000416">
    <property type="entry name" value="Vacuolar protein-sorting-associated protein 36"/>
    <property type="match status" value="1"/>
</dbReference>
<name>A0A7I8W0H8_9ANNE</name>
<dbReference type="SUPFAM" id="SSF50729">
    <property type="entry name" value="PH domain-like"/>
    <property type="match status" value="1"/>
</dbReference>
<organism evidence="9 10">
    <name type="scientific">Dimorphilus gyrociliatus</name>
    <dbReference type="NCBI Taxonomy" id="2664684"/>
    <lineage>
        <taxon>Eukaryota</taxon>
        <taxon>Metazoa</taxon>
        <taxon>Spiralia</taxon>
        <taxon>Lophotrochozoa</taxon>
        <taxon>Annelida</taxon>
        <taxon>Polychaeta</taxon>
        <taxon>Polychaeta incertae sedis</taxon>
        <taxon>Dinophilidae</taxon>
        <taxon>Dimorphilus</taxon>
    </lineage>
</organism>
<dbReference type="SUPFAM" id="SSF46785">
    <property type="entry name" value="Winged helix' DNA-binding domain"/>
    <property type="match status" value="2"/>
</dbReference>
<dbReference type="PANTHER" id="PTHR13128:SF12">
    <property type="entry name" value="VACUOLAR PROTEIN-SORTING-ASSOCIATED PROTEIN 36"/>
    <property type="match status" value="1"/>
</dbReference>
<dbReference type="Pfam" id="PF11605">
    <property type="entry name" value="Vps36_ESCRT-II"/>
    <property type="match status" value="1"/>
</dbReference>
<dbReference type="GO" id="GO:0031902">
    <property type="term" value="C:late endosome membrane"/>
    <property type="evidence" value="ECO:0007669"/>
    <property type="project" value="UniProtKB-UniRule"/>
</dbReference>
<evidence type="ECO:0000256" key="1">
    <source>
        <dbReference type="ARBA" id="ARBA00009697"/>
    </source>
</evidence>
<dbReference type="GO" id="GO:0032266">
    <property type="term" value="F:phosphatidylinositol-3-phosphate binding"/>
    <property type="evidence" value="ECO:0007669"/>
    <property type="project" value="UniProtKB-UniRule"/>
</dbReference>
<reference evidence="9 10" key="1">
    <citation type="submission" date="2020-08" db="EMBL/GenBank/DDBJ databases">
        <authorList>
            <person name="Hejnol A."/>
        </authorList>
    </citation>
    <scope>NUCLEOTIDE SEQUENCE [LARGE SCALE GENOMIC DNA]</scope>
</reference>
<dbReference type="GO" id="GO:0043130">
    <property type="term" value="F:ubiquitin binding"/>
    <property type="evidence" value="ECO:0007669"/>
    <property type="project" value="UniProtKB-UniRule"/>
</dbReference>
<dbReference type="Pfam" id="PF04157">
    <property type="entry name" value="EAP30"/>
    <property type="match status" value="1"/>
</dbReference>
<evidence type="ECO:0000256" key="5">
    <source>
        <dbReference type="ARBA" id="ARBA00022927"/>
    </source>
</evidence>
<dbReference type="GO" id="GO:0000814">
    <property type="term" value="C:ESCRT II complex"/>
    <property type="evidence" value="ECO:0007669"/>
    <property type="project" value="UniProtKB-UniRule"/>
</dbReference>
<comment type="subunit">
    <text evidence="7">Component of the endosomal sorting complex required for transport II (ESCRT-II).</text>
</comment>
<comment type="caution">
    <text evidence="9">The sequence shown here is derived from an EMBL/GenBank/DDBJ whole genome shotgun (WGS) entry which is preliminary data.</text>
</comment>
<gene>
    <name evidence="9" type="ORF">DGYR_LOCUS8380</name>
</gene>
<dbReference type="InterPro" id="IPR040608">
    <property type="entry name" value="Snf8/Vps36"/>
</dbReference>
<evidence type="ECO:0000313" key="10">
    <source>
        <dbReference type="Proteomes" id="UP000549394"/>
    </source>
</evidence>
<dbReference type="Proteomes" id="UP000549394">
    <property type="component" value="Unassembled WGS sequence"/>
</dbReference>
<evidence type="ECO:0000256" key="3">
    <source>
        <dbReference type="ARBA" id="ARBA00022448"/>
    </source>
</evidence>
<dbReference type="AlphaFoldDB" id="A0A7I8W0H8"/>
<dbReference type="GO" id="GO:0043328">
    <property type="term" value="P:protein transport to vacuole involved in ubiquitin-dependent protein catabolic process via the multivesicular body sorting pathway"/>
    <property type="evidence" value="ECO:0007669"/>
    <property type="project" value="UniProtKB-UniRule"/>
</dbReference>
<dbReference type="OrthoDB" id="271448at2759"/>
<dbReference type="PANTHER" id="PTHR13128">
    <property type="entry name" value="VACUOLAR PROTEIN-SORTING-ASSOCIATED PROTEIN 36"/>
    <property type="match status" value="1"/>
</dbReference>
<dbReference type="PROSITE" id="PS51495">
    <property type="entry name" value="GLUE"/>
    <property type="match status" value="1"/>
</dbReference>
<comment type="similarity">
    <text evidence="1 7">Belongs to the VPS36 family.</text>
</comment>
<proteinExistence type="inferred from homology"/>
<evidence type="ECO:0000259" key="8">
    <source>
        <dbReference type="PROSITE" id="PS51495"/>
    </source>
</evidence>
<evidence type="ECO:0000256" key="6">
    <source>
        <dbReference type="ARBA" id="ARBA00030114"/>
    </source>
</evidence>
<evidence type="ECO:0000256" key="7">
    <source>
        <dbReference type="RuleBase" id="RU367095"/>
    </source>
</evidence>
<dbReference type="Gene3D" id="2.30.29.30">
    <property type="entry name" value="Pleckstrin-homology domain (PH domain)/Phosphotyrosine-binding domain (PTB)"/>
    <property type="match status" value="1"/>
</dbReference>
<dbReference type="Gene3D" id="6.10.140.260">
    <property type="match status" value="1"/>
</dbReference>
<evidence type="ECO:0000256" key="4">
    <source>
        <dbReference type="ARBA" id="ARBA00022490"/>
    </source>
</evidence>
<dbReference type="InterPro" id="IPR021648">
    <property type="entry name" value="GLUE_dom"/>
</dbReference>
<dbReference type="InterPro" id="IPR037855">
    <property type="entry name" value="Vps36"/>
</dbReference>
<keyword evidence="5 7" id="KW-0653">Protein transport</keyword>
<accession>A0A7I8W0H8</accession>
<evidence type="ECO:0000256" key="2">
    <source>
        <dbReference type="ARBA" id="ARBA00017953"/>
    </source>
</evidence>
<sequence length="384" mass="43415">MNRFTWSDGFFGQDETLVTQQSAIRIYDGEDKSSFDNGRLLLTTHQLIWRDSKNPSYVIALHLSKIVFCEEESSRAKIILHLSETESGHSQGPSATSKYNFIKFSFKSGGQIDFYRCLNDTLQRKLWKVVAKPKKSSILEGKAVGIGGIERSMQKQRAATDKTISAAFQDLDGLIVKAKDMVEISKSISRKIKDQKGEISEDETVRFKSYLLSLGISDPVTRETHGTGLKYYRELAREVSKAIEKPLRESGGVMTMTDAYCRINRARGIELLSPEDLINGCQQLEALKLPVRMEIFESGVIVLKLHSLMEENLIEETYDFVSKKKCLSAEELAGILKISIVLAKERLLQAEKKGKLCRDDSLEGLIFFPNYFLITPTNLDFNRT</sequence>
<comment type="function">
    <text evidence="7">Component of the ESCRT-II complex (endosomal sorting complex required for transport II), which is required for multivesicular body (MVB) formation and sorting of endosomal cargo proteins into MVBs.</text>
</comment>
<keyword evidence="3 7" id="KW-0813">Transport</keyword>
<feature type="domain" description="GLUE N-terminal" evidence="8">
    <location>
        <begin position="1"/>
        <end position="134"/>
    </location>
</feature>
<keyword evidence="10" id="KW-1185">Reference proteome</keyword>
<dbReference type="Gene3D" id="1.10.10.10">
    <property type="entry name" value="Winged helix-like DNA-binding domain superfamily/Winged helix DNA-binding domain"/>
    <property type="match status" value="2"/>
</dbReference>
<dbReference type="InterPro" id="IPR011993">
    <property type="entry name" value="PH-like_dom_sf"/>
</dbReference>
<protein>
    <recommendedName>
        <fullName evidence="2 7">Vacuolar protein-sorting-associated protein 36</fullName>
    </recommendedName>
    <alternativeName>
        <fullName evidence="6 7">ESCRT-II complex subunit VPS36</fullName>
    </alternativeName>
</protein>